<keyword evidence="5 7" id="KW-0720">Serine protease</keyword>
<feature type="active site" description="Charge relay system" evidence="6 7">
    <location>
        <position position="206"/>
    </location>
</feature>
<dbReference type="PANTHER" id="PTHR10795">
    <property type="entry name" value="PROPROTEIN CONVERTASE SUBTILISIN/KEXIN"/>
    <property type="match status" value="1"/>
</dbReference>
<comment type="caution">
    <text evidence="13">The sequence shown here is derived from an EMBL/GenBank/DDBJ whole genome shotgun (WGS) entry which is preliminary data.</text>
</comment>
<evidence type="ECO:0000256" key="6">
    <source>
        <dbReference type="PIRSR" id="PIRSR615500-1"/>
    </source>
</evidence>
<gene>
    <name evidence="13" type="ORF">SHERM_07127</name>
</gene>
<dbReference type="InterPro" id="IPR036852">
    <property type="entry name" value="Peptidase_S8/S53_dom_sf"/>
</dbReference>
<dbReference type="Gene3D" id="3.50.30.30">
    <property type="match status" value="1"/>
</dbReference>
<dbReference type="InterPro" id="IPR041469">
    <property type="entry name" value="Subtilisin-like_FN3"/>
</dbReference>
<dbReference type="AlphaFoldDB" id="A0A9N7RRJ9"/>
<feature type="active site" description="Charge relay system" evidence="6 7">
    <location>
        <position position="528"/>
    </location>
</feature>
<name>A0A9N7RRJ9_STRHE</name>
<dbReference type="InterPro" id="IPR003137">
    <property type="entry name" value="PA_domain"/>
</dbReference>
<dbReference type="Gene3D" id="2.60.40.2310">
    <property type="match status" value="1"/>
</dbReference>
<keyword evidence="2 7" id="KW-0645">Protease</keyword>
<feature type="domain" description="Subtilisin-like protease fibronectin type-III" evidence="12">
    <location>
        <begin position="640"/>
        <end position="739"/>
    </location>
</feature>
<feature type="domain" description="Peptidase S8/S53" evidence="9">
    <location>
        <begin position="136"/>
        <end position="563"/>
    </location>
</feature>
<dbReference type="Pfam" id="PF05922">
    <property type="entry name" value="Inhibitor_I9"/>
    <property type="match status" value="1"/>
</dbReference>
<dbReference type="SUPFAM" id="SSF52743">
    <property type="entry name" value="Subtilisin-like"/>
    <property type="match status" value="1"/>
</dbReference>
<comment type="similarity">
    <text evidence="1 7">Belongs to the peptidase S8 family.</text>
</comment>
<dbReference type="InterPro" id="IPR045051">
    <property type="entry name" value="SBT"/>
</dbReference>
<feature type="domain" description="PA" evidence="10">
    <location>
        <begin position="365"/>
        <end position="449"/>
    </location>
</feature>
<dbReference type="Pfam" id="PF00082">
    <property type="entry name" value="Peptidase_S8"/>
    <property type="match status" value="1"/>
</dbReference>
<feature type="active site" description="Charge relay system" evidence="6 7">
    <location>
        <position position="145"/>
    </location>
</feature>
<evidence type="ECO:0000256" key="2">
    <source>
        <dbReference type="ARBA" id="ARBA00022670"/>
    </source>
</evidence>
<keyword evidence="3 8" id="KW-0732">Signal</keyword>
<reference evidence="13" key="1">
    <citation type="submission" date="2019-12" db="EMBL/GenBank/DDBJ databases">
        <authorList>
            <person name="Scholes J."/>
        </authorList>
    </citation>
    <scope>NUCLEOTIDE SEQUENCE</scope>
</reference>
<dbReference type="CDD" id="cd04852">
    <property type="entry name" value="Peptidases_S8_3"/>
    <property type="match status" value="1"/>
</dbReference>
<dbReference type="Gene3D" id="3.40.50.200">
    <property type="entry name" value="Peptidase S8/S53 domain"/>
    <property type="match status" value="1"/>
</dbReference>
<keyword evidence="4 7" id="KW-0378">Hydrolase</keyword>
<protein>
    <submittedName>
        <fullName evidence="13">Subtilase family protein</fullName>
    </submittedName>
</protein>
<dbReference type="InterPro" id="IPR034197">
    <property type="entry name" value="Peptidases_S8_3"/>
</dbReference>
<dbReference type="EMBL" id="CACSLK010034050">
    <property type="protein sequence ID" value="CAA0841093.1"/>
    <property type="molecule type" value="Genomic_DNA"/>
</dbReference>
<evidence type="ECO:0000256" key="8">
    <source>
        <dbReference type="SAM" id="SignalP"/>
    </source>
</evidence>
<dbReference type="InterPro" id="IPR015500">
    <property type="entry name" value="Peptidase_S8_subtilisin-rel"/>
</dbReference>
<keyword evidence="14" id="KW-1185">Reference proteome</keyword>
<evidence type="ECO:0000313" key="14">
    <source>
        <dbReference type="Proteomes" id="UP001153555"/>
    </source>
</evidence>
<dbReference type="GO" id="GO:0004252">
    <property type="term" value="F:serine-type endopeptidase activity"/>
    <property type="evidence" value="ECO:0007669"/>
    <property type="project" value="UniProtKB-UniRule"/>
</dbReference>
<evidence type="ECO:0000259" key="11">
    <source>
        <dbReference type="Pfam" id="PF05922"/>
    </source>
</evidence>
<dbReference type="Proteomes" id="UP001153555">
    <property type="component" value="Unassembled WGS sequence"/>
</dbReference>
<evidence type="ECO:0000256" key="7">
    <source>
        <dbReference type="PROSITE-ProRule" id="PRU01240"/>
    </source>
</evidence>
<evidence type="ECO:0000259" key="12">
    <source>
        <dbReference type="Pfam" id="PF17766"/>
    </source>
</evidence>
<dbReference type="Pfam" id="PF17766">
    <property type="entry name" value="fn3_6"/>
    <property type="match status" value="1"/>
</dbReference>
<feature type="signal peptide" evidence="8">
    <location>
        <begin position="1"/>
        <end position="30"/>
    </location>
</feature>
<evidence type="ECO:0000259" key="10">
    <source>
        <dbReference type="Pfam" id="PF02225"/>
    </source>
</evidence>
<evidence type="ECO:0000313" key="13">
    <source>
        <dbReference type="EMBL" id="CAA0841093.1"/>
    </source>
</evidence>
<evidence type="ECO:0000256" key="5">
    <source>
        <dbReference type="ARBA" id="ARBA00022825"/>
    </source>
</evidence>
<proteinExistence type="inferred from homology"/>
<evidence type="ECO:0000256" key="4">
    <source>
        <dbReference type="ARBA" id="ARBA00022801"/>
    </source>
</evidence>
<dbReference type="InterPro" id="IPR010259">
    <property type="entry name" value="S8pro/Inhibitor_I9"/>
</dbReference>
<dbReference type="CDD" id="cd02120">
    <property type="entry name" value="PA_subtilisin_like"/>
    <property type="match status" value="1"/>
</dbReference>
<feature type="chain" id="PRO_5040274909" evidence="8">
    <location>
        <begin position="31"/>
        <end position="746"/>
    </location>
</feature>
<dbReference type="Pfam" id="PF02225">
    <property type="entry name" value="PA"/>
    <property type="match status" value="1"/>
</dbReference>
<dbReference type="PROSITE" id="PS51892">
    <property type="entry name" value="SUBTILASE"/>
    <property type="match status" value="1"/>
</dbReference>
<dbReference type="InterPro" id="IPR000209">
    <property type="entry name" value="Peptidase_S8/S53_dom"/>
</dbReference>
<accession>A0A9N7RRJ9</accession>
<feature type="domain" description="Inhibitor I9" evidence="11">
    <location>
        <begin position="34"/>
        <end position="111"/>
    </location>
</feature>
<sequence>MAPPLNFFHSTLIIPITLFSLLLLLPASSALQKTYIVHVKKMNSSSAGVAETEDIIRSYHTSFLPLGAKHSLIHSYKHAVSGFSARLTQEQVELIKDTEGFISILPDSAYQPLTTRSPGFLGLNQNSGAWPRTGLGKGVILGVIDTGITPGHPSFGDAGMPPPRATWKGRCDLPHKLKSGCNNKLIGVRAFQGGNASASPVDIEGHGTHTASTAVGTFVPGVSIQGAAVGTASGVAPRAHLAAYKVCFYPQCKESDVLAAIDAAIEDGVDVLSVSLGYGSRPFYKDSLMKGAFAAAKKGILMSVATGNNGPSAGKVTNDAPWLLTVGASTIDRRIRASAKLGNGLMFDGESEFQPRNFSSQKLWPLVYYNSSGKQECYNGSLAGFNVRKKIVLCDVNISLDPRDQAREVKDAGGAAMILANDEDAGFSHYTDLLDLPSTTVSFIAGQEIKAYIKSTSSPKATISFEGTELGYRISPAVTYYSSRGPSSQAPGVLKPDIIGPGEMILAGWSPLDSDNLGNIYRIDSGTSMACPHISGVVALLKSAHPDWSPAALKSAIMTTADLVNAHGIPILDEKLTPANVYATGAGHVNPNRALDPGLVYDIAMDEYVPFLCGLGYTEDQVEMITQEPADCSYKIPQWQLNYPTFSVSLGPLQTFSRTVTNVGEPVSCYSVRISEPPGVNIVVRPSRMCFTRLKQKATYHVMFHRSKNMIDCGNNESVAQGFLLWESGKYTVRSVIAINITGQHF</sequence>
<evidence type="ECO:0000259" key="9">
    <source>
        <dbReference type="Pfam" id="PF00082"/>
    </source>
</evidence>
<evidence type="ECO:0000256" key="3">
    <source>
        <dbReference type="ARBA" id="ARBA00022729"/>
    </source>
</evidence>
<dbReference type="InterPro" id="IPR037045">
    <property type="entry name" value="S8pro/Inhibitor_I9_sf"/>
</dbReference>
<dbReference type="PRINTS" id="PR00723">
    <property type="entry name" value="SUBTILISIN"/>
</dbReference>
<dbReference type="PROSITE" id="PS00138">
    <property type="entry name" value="SUBTILASE_SER"/>
    <property type="match status" value="1"/>
</dbReference>
<dbReference type="InterPro" id="IPR023828">
    <property type="entry name" value="Peptidase_S8_Ser-AS"/>
</dbReference>
<dbReference type="GO" id="GO:0006508">
    <property type="term" value="P:proteolysis"/>
    <property type="evidence" value="ECO:0007669"/>
    <property type="project" value="UniProtKB-KW"/>
</dbReference>
<dbReference type="OrthoDB" id="206201at2759"/>
<evidence type="ECO:0000256" key="1">
    <source>
        <dbReference type="ARBA" id="ARBA00011073"/>
    </source>
</evidence>
<organism evidence="13 14">
    <name type="scientific">Striga hermonthica</name>
    <name type="common">Purple witchweed</name>
    <name type="synonym">Buchnera hermonthica</name>
    <dbReference type="NCBI Taxonomy" id="68872"/>
    <lineage>
        <taxon>Eukaryota</taxon>
        <taxon>Viridiplantae</taxon>
        <taxon>Streptophyta</taxon>
        <taxon>Embryophyta</taxon>
        <taxon>Tracheophyta</taxon>
        <taxon>Spermatophyta</taxon>
        <taxon>Magnoliopsida</taxon>
        <taxon>eudicotyledons</taxon>
        <taxon>Gunneridae</taxon>
        <taxon>Pentapetalae</taxon>
        <taxon>asterids</taxon>
        <taxon>lamiids</taxon>
        <taxon>Lamiales</taxon>
        <taxon>Orobanchaceae</taxon>
        <taxon>Buchnereae</taxon>
        <taxon>Striga</taxon>
    </lineage>
</organism>
<dbReference type="Gene3D" id="3.30.70.80">
    <property type="entry name" value="Peptidase S8 propeptide/proteinase inhibitor I9"/>
    <property type="match status" value="1"/>
</dbReference>